<dbReference type="PROSITE" id="PS50294">
    <property type="entry name" value="WD_REPEATS_REGION"/>
    <property type="match status" value="4"/>
</dbReference>
<name>A0A0K6GB00_9AGAM</name>
<dbReference type="Proteomes" id="UP000044841">
    <property type="component" value="Unassembled WGS sequence"/>
</dbReference>
<evidence type="ECO:0000313" key="4">
    <source>
        <dbReference type="EMBL" id="CUA75651.1"/>
    </source>
</evidence>
<feature type="repeat" description="WD" evidence="3">
    <location>
        <begin position="39"/>
        <end position="80"/>
    </location>
</feature>
<keyword evidence="5" id="KW-1185">Reference proteome</keyword>
<dbReference type="SMART" id="SM00320">
    <property type="entry name" value="WD40"/>
    <property type="match status" value="6"/>
</dbReference>
<dbReference type="InterPro" id="IPR036322">
    <property type="entry name" value="WD40_repeat_dom_sf"/>
</dbReference>
<organism evidence="4 5">
    <name type="scientific">Rhizoctonia solani</name>
    <dbReference type="NCBI Taxonomy" id="456999"/>
    <lineage>
        <taxon>Eukaryota</taxon>
        <taxon>Fungi</taxon>
        <taxon>Dikarya</taxon>
        <taxon>Basidiomycota</taxon>
        <taxon>Agaricomycotina</taxon>
        <taxon>Agaricomycetes</taxon>
        <taxon>Cantharellales</taxon>
        <taxon>Ceratobasidiaceae</taxon>
        <taxon>Rhizoctonia</taxon>
    </lineage>
</organism>
<dbReference type="PANTHER" id="PTHR19879:SF9">
    <property type="entry name" value="TRANSCRIPTION INITIATION FACTOR TFIID SUBUNIT 5"/>
    <property type="match status" value="1"/>
</dbReference>
<dbReference type="PROSITE" id="PS50082">
    <property type="entry name" value="WD_REPEATS_2"/>
    <property type="match status" value="5"/>
</dbReference>
<reference evidence="4 5" key="1">
    <citation type="submission" date="2015-07" db="EMBL/GenBank/DDBJ databases">
        <authorList>
            <person name="Noorani M."/>
        </authorList>
    </citation>
    <scope>NUCLEOTIDE SEQUENCE [LARGE SCALE GENOMIC DNA]</scope>
    <source>
        <strain evidence="4">BBA 69670</strain>
    </source>
</reference>
<dbReference type="SUPFAM" id="SSF50978">
    <property type="entry name" value="WD40 repeat-like"/>
    <property type="match status" value="1"/>
</dbReference>
<dbReference type="GO" id="GO:0016301">
    <property type="term" value="F:kinase activity"/>
    <property type="evidence" value="ECO:0007669"/>
    <property type="project" value="UniProtKB-KW"/>
</dbReference>
<keyword evidence="1 3" id="KW-0853">WD repeat</keyword>
<keyword evidence="4" id="KW-0808">Transferase</keyword>
<dbReference type="PANTHER" id="PTHR19879">
    <property type="entry name" value="TRANSCRIPTION INITIATION FACTOR TFIID"/>
    <property type="match status" value="1"/>
</dbReference>
<dbReference type="InterPro" id="IPR020472">
    <property type="entry name" value="WD40_PAC1"/>
</dbReference>
<dbReference type="InterPro" id="IPR019775">
    <property type="entry name" value="WD40_repeat_CS"/>
</dbReference>
<feature type="repeat" description="WD" evidence="3">
    <location>
        <begin position="82"/>
        <end position="123"/>
    </location>
</feature>
<evidence type="ECO:0000256" key="3">
    <source>
        <dbReference type="PROSITE-ProRule" id="PRU00221"/>
    </source>
</evidence>
<evidence type="ECO:0000256" key="1">
    <source>
        <dbReference type="ARBA" id="ARBA00022574"/>
    </source>
</evidence>
<feature type="repeat" description="WD" evidence="3">
    <location>
        <begin position="327"/>
        <end position="359"/>
    </location>
</feature>
<dbReference type="PROSITE" id="PS00678">
    <property type="entry name" value="WD_REPEATS_1"/>
    <property type="match status" value="3"/>
</dbReference>
<accession>A0A0K6GB00</accession>
<proteinExistence type="predicted"/>
<dbReference type="PRINTS" id="PR00320">
    <property type="entry name" value="GPROTEINBRPT"/>
</dbReference>
<evidence type="ECO:0000256" key="2">
    <source>
        <dbReference type="ARBA" id="ARBA00022737"/>
    </source>
</evidence>
<dbReference type="InterPro" id="IPR015943">
    <property type="entry name" value="WD40/YVTN_repeat-like_dom_sf"/>
</dbReference>
<dbReference type="EMBL" id="CYGV01001585">
    <property type="protein sequence ID" value="CUA75651.1"/>
    <property type="molecule type" value="Genomic_DNA"/>
</dbReference>
<dbReference type="CDD" id="cd00200">
    <property type="entry name" value="WD40"/>
    <property type="match status" value="1"/>
</dbReference>
<feature type="repeat" description="WD" evidence="3">
    <location>
        <begin position="200"/>
        <end position="231"/>
    </location>
</feature>
<keyword evidence="4" id="KW-0418">Kinase</keyword>
<dbReference type="Gene3D" id="2.130.10.10">
    <property type="entry name" value="YVTN repeat-like/Quinoprotein amine dehydrogenase"/>
    <property type="match status" value="3"/>
</dbReference>
<evidence type="ECO:0000313" key="5">
    <source>
        <dbReference type="Proteomes" id="UP000044841"/>
    </source>
</evidence>
<gene>
    <name evidence="4" type="ORF">RSOLAG22IIIB_11899</name>
</gene>
<dbReference type="InterPro" id="IPR001680">
    <property type="entry name" value="WD40_rpt"/>
</dbReference>
<dbReference type="Pfam" id="PF00400">
    <property type="entry name" value="WD40"/>
    <property type="match status" value="4"/>
</dbReference>
<protein>
    <submittedName>
        <fullName evidence="4">Putative serine/threonine-protein kinase PkwA [Thermomonospora curvata]</fullName>
    </submittedName>
</protein>
<sequence>MLAYSLDGTRIISYSGALLSRGMICIFDAQGEAIVPDALPGHTEPIISINISPDEKWVVSGSEDKSVCVWNLVEGTLILGPLTGHTEGVHLVRYSPDGHRILSCSKDRALLQWDAQTGVPFQTNDLITDTSEPVRLEPEPLSDLDSDDRFADAGFAAAVYSPDGSYIATISCGASVCAWNSRTGKQILGSVNGETQGRMIEFSPDGAALITVWINGSLRIWDMQNGQSISNIQPQLGSFVSVSAFAFSSDWLSSVVAFWDEYEEYSTLCINTRERRGEPTPEFFKGHTAYITSVRFSPDDKRIASGSYDKTVHIWDVETGNSVSGPLEGHTDRVRDVAYSPHGTYVASASDDTTIRIWDGNISPGSSSLTEWVLDTDGWVRDSQSQRLIWIPPNLWDCLLRPGNTMRMSRDGYVRLNFRDAMVGKRWIDCWVDG</sequence>
<feature type="repeat" description="WD" evidence="3">
    <location>
        <begin position="284"/>
        <end position="325"/>
    </location>
</feature>
<dbReference type="AlphaFoldDB" id="A0A0K6GB00"/>
<keyword evidence="2" id="KW-0677">Repeat</keyword>